<reference evidence="2 3" key="1">
    <citation type="submission" date="2022-03" db="EMBL/GenBank/DDBJ databases">
        <title>Novel taxa within the pig intestine.</title>
        <authorList>
            <person name="Wylensek D."/>
            <person name="Bishof K."/>
            <person name="Afrizal A."/>
            <person name="Clavel T."/>
        </authorList>
    </citation>
    <scope>NUCLEOTIDE SEQUENCE [LARGE SCALE GENOMIC DNA]</scope>
    <source>
        <strain evidence="2 3">Cla-KB-P134</strain>
    </source>
</reference>
<dbReference type="SMART" id="SM00855">
    <property type="entry name" value="PGAM"/>
    <property type="match status" value="1"/>
</dbReference>
<dbReference type="InterPro" id="IPR051695">
    <property type="entry name" value="Phosphoglycerate_Mutase"/>
</dbReference>
<name>A0ABU4WKX3_9FIRM</name>
<dbReference type="RefSeq" id="WP_320325506.1">
    <property type="nucleotide sequence ID" value="NZ_JALBUS010000006.1"/>
</dbReference>
<sequence>MKILVIRHGTTDWNDKNLAQGSTDNPLNERGKEQAKRMGKQLCGLGINKLYSSPLLRARQTSQIIAQELENEIPIQYTPALREQDFGIFEGVLRNDEQYQIEKHQYFKRFKNGESFLNVAARVYPFLDELIATSNDQDVILLSCHGGICRMIASYFEDLDNDAFASYFVKNCEVKSFEIKKMQKR</sequence>
<evidence type="ECO:0000313" key="2">
    <source>
        <dbReference type="EMBL" id="MDX8417210.1"/>
    </source>
</evidence>
<keyword evidence="1" id="KW-0378">Hydrolase</keyword>
<dbReference type="InterPro" id="IPR013078">
    <property type="entry name" value="His_Pase_superF_clade-1"/>
</dbReference>
<dbReference type="PANTHER" id="PTHR46517">
    <property type="entry name" value="FRUCTOSE-2,6-BISPHOSPHATASE TIGAR"/>
    <property type="match status" value="1"/>
</dbReference>
<proteinExistence type="predicted"/>
<dbReference type="SUPFAM" id="SSF53254">
    <property type="entry name" value="Phosphoglycerate mutase-like"/>
    <property type="match status" value="1"/>
</dbReference>
<gene>
    <name evidence="2" type="ORF">MOZ64_05060</name>
</gene>
<dbReference type="InterPro" id="IPR029033">
    <property type="entry name" value="His_PPase_superfam"/>
</dbReference>
<keyword evidence="3" id="KW-1185">Reference proteome</keyword>
<dbReference type="PANTHER" id="PTHR46517:SF1">
    <property type="entry name" value="FRUCTOSE-2,6-BISPHOSPHATASE TIGAR"/>
    <property type="match status" value="1"/>
</dbReference>
<protein>
    <submittedName>
        <fullName evidence="2">Histidine phosphatase family protein</fullName>
    </submittedName>
</protein>
<comment type="caution">
    <text evidence="2">The sequence shown here is derived from an EMBL/GenBank/DDBJ whole genome shotgun (WGS) entry which is preliminary data.</text>
</comment>
<accession>A0ABU4WKX3</accession>
<dbReference type="Gene3D" id="3.40.50.1240">
    <property type="entry name" value="Phosphoglycerate mutase-like"/>
    <property type="match status" value="1"/>
</dbReference>
<dbReference type="EMBL" id="JALBUS010000006">
    <property type="protein sequence ID" value="MDX8417210.1"/>
    <property type="molecule type" value="Genomic_DNA"/>
</dbReference>
<evidence type="ECO:0000313" key="3">
    <source>
        <dbReference type="Proteomes" id="UP001285244"/>
    </source>
</evidence>
<evidence type="ECO:0000256" key="1">
    <source>
        <dbReference type="ARBA" id="ARBA00022801"/>
    </source>
</evidence>
<dbReference type="PIRSF" id="PIRSF000709">
    <property type="entry name" value="6PFK_2-Ptase"/>
    <property type="match status" value="1"/>
</dbReference>
<organism evidence="2 3">
    <name type="scientific">Absicoccus intestinalis</name>
    <dbReference type="NCBI Taxonomy" id="2926319"/>
    <lineage>
        <taxon>Bacteria</taxon>
        <taxon>Bacillati</taxon>
        <taxon>Bacillota</taxon>
        <taxon>Erysipelotrichia</taxon>
        <taxon>Erysipelotrichales</taxon>
        <taxon>Erysipelotrichaceae</taxon>
        <taxon>Absicoccus</taxon>
    </lineage>
</organism>
<dbReference type="Proteomes" id="UP001285244">
    <property type="component" value="Unassembled WGS sequence"/>
</dbReference>
<dbReference type="CDD" id="cd07067">
    <property type="entry name" value="HP_PGM_like"/>
    <property type="match status" value="1"/>
</dbReference>
<dbReference type="Pfam" id="PF00300">
    <property type="entry name" value="His_Phos_1"/>
    <property type="match status" value="1"/>
</dbReference>